<dbReference type="PANTHER" id="PTHR34721">
    <property type="entry name" value="PROTEIN CBG09734"/>
    <property type="match status" value="1"/>
</dbReference>
<keyword evidence="1" id="KW-0472">Membrane</keyword>
<dbReference type="EMBL" id="KN727832">
    <property type="protein sequence ID" value="KIH64866.1"/>
    <property type="molecule type" value="Genomic_DNA"/>
</dbReference>
<name>A0A0C2H646_9BILA</name>
<gene>
    <name evidence="3" type="ORF">ANCDUO_04820</name>
</gene>
<dbReference type="InterPro" id="IPR045860">
    <property type="entry name" value="Snake_toxin-like_sf"/>
</dbReference>
<feature type="chain" id="PRO_5002166187" description="Protein sleepless" evidence="2">
    <location>
        <begin position="22"/>
        <end position="134"/>
    </location>
</feature>
<proteinExistence type="predicted"/>
<keyword evidence="4" id="KW-1185">Reference proteome</keyword>
<organism evidence="3 4">
    <name type="scientific">Ancylostoma duodenale</name>
    <dbReference type="NCBI Taxonomy" id="51022"/>
    <lineage>
        <taxon>Eukaryota</taxon>
        <taxon>Metazoa</taxon>
        <taxon>Ecdysozoa</taxon>
        <taxon>Nematoda</taxon>
        <taxon>Chromadorea</taxon>
        <taxon>Rhabditida</taxon>
        <taxon>Rhabditina</taxon>
        <taxon>Rhabditomorpha</taxon>
        <taxon>Strongyloidea</taxon>
        <taxon>Ancylostomatidae</taxon>
        <taxon>Ancylostomatinae</taxon>
        <taxon>Ancylostoma</taxon>
    </lineage>
</organism>
<dbReference type="Proteomes" id="UP000054047">
    <property type="component" value="Unassembled WGS sequence"/>
</dbReference>
<accession>A0A0C2H646</accession>
<evidence type="ECO:0008006" key="5">
    <source>
        <dbReference type="Google" id="ProtNLM"/>
    </source>
</evidence>
<dbReference type="PANTHER" id="PTHR34721:SF10">
    <property type="entry name" value="ACTIVIN TYPES I AND II RECEPTOR DOMAIN-CONTAINING PROTEIN-RELATED"/>
    <property type="match status" value="1"/>
</dbReference>
<reference evidence="3 4" key="1">
    <citation type="submission" date="2013-12" db="EMBL/GenBank/DDBJ databases">
        <title>Draft genome of the parsitic nematode Ancylostoma duodenale.</title>
        <authorList>
            <person name="Mitreva M."/>
        </authorList>
    </citation>
    <scope>NUCLEOTIDE SEQUENCE [LARGE SCALE GENOMIC DNA]</scope>
    <source>
        <strain evidence="3 4">Zhejiang</strain>
    </source>
</reference>
<evidence type="ECO:0000313" key="4">
    <source>
        <dbReference type="Proteomes" id="UP000054047"/>
    </source>
</evidence>
<keyword evidence="2" id="KW-0732">Signal</keyword>
<sequence>MRASASRSALLLLLFTPRLLAIRCHLHHEIWEDGRKLEITPDICSSNRYCVSALYRDPDPVKKNGYSHGCDRVDCAESEETDSDVWRDAPGGMRCRDHRDYGKRGQVCCCKTDLCNSSASFASFAVLLLLLFLN</sequence>
<protein>
    <recommendedName>
        <fullName evidence="5">Protein sleepless</fullName>
    </recommendedName>
</protein>
<evidence type="ECO:0000256" key="2">
    <source>
        <dbReference type="SAM" id="SignalP"/>
    </source>
</evidence>
<keyword evidence="1" id="KW-0812">Transmembrane</keyword>
<evidence type="ECO:0000256" key="1">
    <source>
        <dbReference type="SAM" id="Phobius"/>
    </source>
</evidence>
<dbReference type="SUPFAM" id="SSF57302">
    <property type="entry name" value="Snake toxin-like"/>
    <property type="match status" value="1"/>
</dbReference>
<feature type="signal peptide" evidence="2">
    <location>
        <begin position="1"/>
        <end position="21"/>
    </location>
</feature>
<feature type="transmembrane region" description="Helical" evidence="1">
    <location>
        <begin position="117"/>
        <end position="133"/>
    </location>
</feature>
<evidence type="ECO:0000313" key="3">
    <source>
        <dbReference type="EMBL" id="KIH64866.1"/>
    </source>
</evidence>
<keyword evidence="1" id="KW-1133">Transmembrane helix</keyword>
<dbReference type="OrthoDB" id="5855683at2759"/>
<dbReference type="AlphaFoldDB" id="A0A0C2H646"/>